<evidence type="ECO:0000259" key="9">
    <source>
        <dbReference type="Pfam" id="PF00900"/>
    </source>
</evidence>
<dbReference type="NCBIfam" id="NF003312">
    <property type="entry name" value="PRK04313.1"/>
    <property type="match status" value="1"/>
</dbReference>
<accession>A0A3N6PI36</accession>
<dbReference type="PROSITE" id="PS50889">
    <property type="entry name" value="S4"/>
    <property type="match status" value="1"/>
</dbReference>
<dbReference type="HAMAP" id="MF_00485">
    <property type="entry name" value="Ribosomal_eS4"/>
    <property type="match status" value="1"/>
</dbReference>
<comment type="similarity">
    <text evidence="1 7">Belongs to the eukaryotic ribosomal protein eS4 family.</text>
</comment>
<evidence type="ECO:0000256" key="3">
    <source>
        <dbReference type="ARBA" id="ARBA00022884"/>
    </source>
</evidence>
<evidence type="ECO:0000259" key="10">
    <source>
        <dbReference type="Pfam" id="PF08071"/>
    </source>
</evidence>
<dbReference type="InterPro" id="IPR036986">
    <property type="entry name" value="S4_RNA-bd_sf"/>
</dbReference>
<reference evidence="11 12" key="1">
    <citation type="submission" date="2018-10" db="EMBL/GenBank/DDBJ databases">
        <title>Natrarchaeobius chitinivorans gen. nov., sp. nov., and Natrarchaeobius haloalkaliphilus sp. nov., alkaliphilic, chitin-utilizing haloarchaea from hypersaline alkaline lakes.</title>
        <authorList>
            <person name="Sorokin D.Y."/>
            <person name="Elcheninov A.G."/>
            <person name="Kostrikina N.A."/>
            <person name="Bale N.J."/>
            <person name="Sinninghe Damste J.S."/>
            <person name="Khijniak T.V."/>
            <person name="Kublanov I.V."/>
            <person name="Toshchakov S.V."/>
        </authorList>
    </citation>
    <scope>NUCLEOTIDE SEQUENCE [LARGE SCALE GENOMIC DNA]</scope>
    <source>
        <strain evidence="11 12">AArcht7</strain>
    </source>
</reference>
<keyword evidence="5 7" id="KW-0687">Ribonucleoprotein</keyword>
<dbReference type="GO" id="GO:0003735">
    <property type="term" value="F:structural constituent of ribosome"/>
    <property type="evidence" value="ECO:0007669"/>
    <property type="project" value="InterPro"/>
</dbReference>
<keyword evidence="2 8" id="KW-0699">rRNA-binding</keyword>
<dbReference type="Pfam" id="PF00900">
    <property type="entry name" value="Ribosomal_S4e"/>
    <property type="match status" value="1"/>
</dbReference>
<dbReference type="Gene3D" id="3.10.290.10">
    <property type="entry name" value="RNA-binding S4 domain"/>
    <property type="match status" value="1"/>
</dbReference>
<dbReference type="Proteomes" id="UP000281431">
    <property type="component" value="Unassembled WGS sequence"/>
</dbReference>
<keyword evidence="4 7" id="KW-0689">Ribosomal protein</keyword>
<evidence type="ECO:0000256" key="7">
    <source>
        <dbReference type="HAMAP-Rule" id="MF_00485"/>
    </source>
</evidence>
<dbReference type="OrthoDB" id="372073at2157"/>
<organism evidence="11 12">
    <name type="scientific">Natrarchaeobius chitinivorans</name>
    <dbReference type="NCBI Taxonomy" id="1679083"/>
    <lineage>
        <taxon>Archaea</taxon>
        <taxon>Methanobacteriati</taxon>
        <taxon>Methanobacteriota</taxon>
        <taxon>Stenosarchaea group</taxon>
        <taxon>Halobacteria</taxon>
        <taxon>Halobacteriales</taxon>
        <taxon>Natrialbaceae</taxon>
        <taxon>Natrarchaeobius</taxon>
    </lineage>
</organism>
<evidence type="ECO:0000256" key="1">
    <source>
        <dbReference type="ARBA" id="ARBA00007500"/>
    </source>
</evidence>
<evidence type="ECO:0000256" key="2">
    <source>
        <dbReference type="ARBA" id="ARBA00022730"/>
    </source>
</evidence>
<dbReference type="InterPro" id="IPR041982">
    <property type="entry name" value="Ribosomal_eS4_KOW"/>
</dbReference>
<dbReference type="InterPro" id="IPR013843">
    <property type="entry name" value="Ribosomal_eS4_N"/>
</dbReference>
<dbReference type="Gene3D" id="2.30.30.30">
    <property type="match status" value="1"/>
</dbReference>
<dbReference type="InterPro" id="IPR000876">
    <property type="entry name" value="Ribosomal_eS4"/>
</dbReference>
<dbReference type="PANTHER" id="PTHR11581:SF0">
    <property type="entry name" value="SMALL RIBOSOMAL SUBUNIT PROTEIN ES4"/>
    <property type="match status" value="1"/>
</dbReference>
<gene>
    <name evidence="7" type="primary">rps4e</name>
    <name evidence="11" type="ORF">EA472_11455</name>
</gene>
<keyword evidence="12" id="KW-1185">Reference proteome</keyword>
<keyword evidence="3 7" id="KW-0694">RNA-binding</keyword>
<evidence type="ECO:0000313" key="11">
    <source>
        <dbReference type="EMBL" id="RQH00450.1"/>
    </source>
</evidence>
<sequence length="242" mass="26081">MTKHQKRLSVPKSWPVERKTEVFTVKAGAGPHGEAGVPLVVLLRDVLGYVDSKKEARYALSQDSILVNGQPINDEQRPIGIFDILAFPGREEYYRIFPDEGGRLSLTEIDEDAAGSRLGKIEGKQQVPGGDTQLTLHDGTNVLVDENEYSANDSVVVDNDDKSIVAHFPYEEGALVTAVGGNHGGKIGEIETIDVTPGSGSNTVAVSTDDGEFETVEEYVVVIDENFTGDSETESDDGGDDE</sequence>
<evidence type="ECO:0000256" key="8">
    <source>
        <dbReference type="PROSITE-ProRule" id="PRU00182"/>
    </source>
</evidence>
<dbReference type="InterPro" id="IPR013845">
    <property type="entry name" value="Ribosomal_eS4_central_region"/>
</dbReference>
<dbReference type="InterPro" id="IPR038237">
    <property type="entry name" value="Ribosomal_eS4_central_sf"/>
</dbReference>
<dbReference type="CDD" id="cd06087">
    <property type="entry name" value="KOW_RPS4"/>
    <property type="match status" value="1"/>
</dbReference>
<proteinExistence type="inferred from homology"/>
<dbReference type="GO" id="GO:0019843">
    <property type="term" value="F:rRNA binding"/>
    <property type="evidence" value="ECO:0007669"/>
    <property type="project" value="UniProtKB-KW"/>
</dbReference>
<evidence type="ECO:0000313" key="12">
    <source>
        <dbReference type="Proteomes" id="UP000281431"/>
    </source>
</evidence>
<dbReference type="GO" id="GO:0022627">
    <property type="term" value="C:cytosolic small ribosomal subunit"/>
    <property type="evidence" value="ECO:0007669"/>
    <property type="project" value="TreeGrafter"/>
</dbReference>
<dbReference type="AlphaFoldDB" id="A0A3N6PI36"/>
<feature type="domain" description="Small ribosomal subunit protein eS4 N-terminal" evidence="10">
    <location>
        <begin position="2"/>
        <end position="32"/>
    </location>
</feature>
<evidence type="ECO:0000256" key="5">
    <source>
        <dbReference type="ARBA" id="ARBA00023274"/>
    </source>
</evidence>
<dbReference type="InterPro" id="IPR018199">
    <property type="entry name" value="Ribosomal_eS4_N_CS"/>
</dbReference>
<dbReference type="CDD" id="cd00165">
    <property type="entry name" value="S4"/>
    <property type="match status" value="1"/>
</dbReference>
<comment type="caution">
    <text evidence="11">The sequence shown here is derived from an EMBL/GenBank/DDBJ whole genome shotgun (WGS) entry which is preliminary data.</text>
</comment>
<dbReference type="InterPro" id="IPR014722">
    <property type="entry name" value="Rib_uL2_dom2"/>
</dbReference>
<evidence type="ECO:0000256" key="6">
    <source>
        <dbReference type="ARBA" id="ARBA00035272"/>
    </source>
</evidence>
<dbReference type="Gene3D" id="2.40.50.740">
    <property type="match status" value="1"/>
</dbReference>
<feature type="domain" description="Small ribosomal subunit protein eS4 central region" evidence="9">
    <location>
        <begin position="91"/>
        <end position="164"/>
    </location>
</feature>
<dbReference type="PIRSF" id="PIRSF002116">
    <property type="entry name" value="Ribosomal_S4"/>
    <property type="match status" value="1"/>
</dbReference>
<dbReference type="Pfam" id="PF08071">
    <property type="entry name" value="RS4NT"/>
    <property type="match status" value="1"/>
</dbReference>
<name>A0A3N6PI36_NATCH</name>
<protein>
    <recommendedName>
        <fullName evidence="6 7">Small ribosomal subunit protein eS4</fullName>
    </recommendedName>
</protein>
<dbReference type="PANTHER" id="PTHR11581">
    <property type="entry name" value="30S/40S RIBOSOMAL PROTEIN S4"/>
    <property type="match status" value="1"/>
</dbReference>
<dbReference type="EMBL" id="REFZ01000006">
    <property type="protein sequence ID" value="RQH00450.1"/>
    <property type="molecule type" value="Genomic_DNA"/>
</dbReference>
<dbReference type="SUPFAM" id="SSF55174">
    <property type="entry name" value="Alpha-L RNA-binding motif"/>
    <property type="match status" value="1"/>
</dbReference>
<dbReference type="PROSITE" id="PS00528">
    <property type="entry name" value="RIBOSOMAL_S4E"/>
    <property type="match status" value="1"/>
</dbReference>
<dbReference type="GO" id="GO:0006412">
    <property type="term" value="P:translation"/>
    <property type="evidence" value="ECO:0007669"/>
    <property type="project" value="UniProtKB-UniRule"/>
</dbReference>
<evidence type="ECO:0000256" key="4">
    <source>
        <dbReference type="ARBA" id="ARBA00022980"/>
    </source>
</evidence>